<evidence type="ECO:0000313" key="4">
    <source>
        <dbReference type="Proteomes" id="UP000694920"/>
    </source>
</evidence>
<keyword evidence="4" id="KW-1185">Reference proteome</keyword>
<dbReference type="GO" id="GO:0005763">
    <property type="term" value="C:mitochondrial small ribosomal subunit"/>
    <property type="evidence" value="ECO:0007669"/>
    <property type="project" value="TreeGrafter"/>
</dbReference>
<dbReference type="RefSeq" id="XP_015599747.1">
    <property type="nucleotide sequence ID" value="XM_015744261.2"/>
</dbReference>
<dbReference type="GO" id="GO:0003735">
    <property type="term" value="F:structural constituent of ribosome"/>
    <property type="evidence" value="ECO:0007669"/>
    <property type="project" value="InterPro"/>
</dbReference>
<name>A0AAJ7C1S9_CEPCN</name>
<dbReference type="GeneID" id="107269880"/>
<dbReference type="InterPro" id="IPR035980">
    <property type="entry name" value="Ribosomal_bS6_sf"/>
</dbReference>
<keyword evidence="5" id="KW-0689">Ribosomal protein</keyword>
<dbReference type="PANTHER" id="PTHR21011:SF1">
    <property type="entry name" value="SMALL RIBOSOMAL SUBUNIT PROTEIN BS6M"/>
    <property type="match status" value="1"/>
</dbReference>
<reference evidence="5" key="1">
    <citation type="submission" date="2025-08" db="UniProtKB">
        <authorList>
            <consortium name="RefSeq"/>
        </authorList>
    </citation>
    <scope>IDENTIFICATION</scope>
</reference>
<protein>
    <recommendedName>
        <fullName evidence="2">Small ribosomal subunit protein bS6m</fullName>
    </recommendedName>
    <alternativeName>
        <fullName evidence="3">28S ribosomal protein S6, mitochondrial</fullName>
    </alternativeName>
</protein>
<dbReference type="GO" id="GO:0070181">
    <property type="term" value="F:small ribosomal subunit rRNA binding"/>
    <property type="evidence" value="ECO:0007669"/>
    <property type="project" value="TreeGrafter"/>
</dbReference>
<dbReference type="FunFam" id="3.30.70.60:FF:000014">
    <property type="entry name" value="28S ribosomal protein S6, mitochondrial"/>
    <property type="match status" value="1"/>
</dbReference>
<dbReference type="GO" id="GO:0006412">
    <property type="term" value="P:translation"/>
    <property type="evidence" value="ECO:0007669"/>
    <property type="project" value="InterPro"/>
</dbReference>
<dbReference type="KEGG" id="ccin:107269880"/>
<evidence type="ECO:0000256" key="2">
    <source>
        <dbReference type="ARBA" id="ARBA00035170"/>
    </source>
</evidence>
<accession>A0AAJ7C1S9</accession>
<gene>
    <name evidence="5" type="primary">LOC107269880</name>
</gene>
<evidence type="ECO:0000256" key="1">
    <source>
        <dbReference type="ARBA" id="ARBA00009512"/>
    </source>
</evidence>
<proteinExistence type="inferred from homology"/>
<dbReference type="Gene3D" id="3.30.70.60">
    <property type="match status" value="1"/>
</dbReference>
<dbReference type="CTD" id="64968"/>
<evidence type="ECO:0000313" key="5">
    <source>
        <dbReference type="RefSeq" id="XP_015599747.1"/>
    </source>
</evidence>
<dbReference type="Pfam" id="PF01250">
    <property type="entry name" value="Ribosomal_S6"/>
    <property type="match status" value="1"/>
</dbReference>
<dbReference type="InterPro" id="IPR000529">
    <property type="entry name" value="Ribosomal_bS6"/>
</dbReference>
<dbReference type="CDD" id="cd15465">
    <property type="entry name" value="bS6_mito"/>
    <property type="match status" value="1"/>
</dbReference>
<dbReference type="InterPro" id="IPR014717">
    <property type="entry name" value="Transl_elong_EF1B/ribsomal_bS6"/>
</dbReference>
<dbReference type="SUPFAM" id="SSF54995">
    <property type="entry name" value="Ribosomal protein S6"/>
    <property type="match status" value="1"/>
</dbReference>
<organism evidence="4 5">
    <name type="scientific">Cephus cinctus</name>
    <name type="common">Wheat stem sawfly</name>
    <dbReference type="NCBI Taxonomy" id="211228"/>
    <lineage>
        <taxon>Eukaryota</taxon>
        <taxon>Metazoa</taxon>
        <taxon>Ecdysozoa</taxon>
        <taxon>Arthropoda</taxon>
        <taxon>Hexapoda</taxon>
        <taxon>Insecta</taxon>
        <taxon>Pterygota</taxon>
        <taxon>Neoptera</taxon>
        <taxon>Endopterygota</taxon>
        <taxon>Hymenoptera</taxon>
        <taxon>Cephoidea</taxon>
        <taxon>Cephidae</taxon>
        <taxon>Cephus</taxon>
    </lineage>
</organism>
<dbReference type="PANTHER" id="PTHR21011">
    <property type="entry name" value="MITOCHONDRIAL 28S RIBOSOMAL PROTEIN S6"/>
    <property type="match status" value="1"/>
</dbReference>
<dbReference type="AlphaFoldDB" id="A0AAJ7C1S9"/>
<keyword evidence="5" id="KW-0687">Ribonucleoprotein</keyword>
<dbReference type="Proteomes" id="UP000694920">
    <property type="component" value="Unplaced"/>
</dbReference>
<sequence>MPIYELPLLLRIMPKPEIVSTLKRAATAIFEKGGFIRKIENLGQKDLPAKTSSHGVVSRQAHYFVIYFDVPPKHISNLEDIFNRDIDIVRNRIYKHDLTVNNKPCTLEDELKPPPYRRDVQKLLKITERQESRKKKFSYKSGLNYYPFQK</sequence>
<comment type="similarity">
    <text evidence="1">Belongs to the bacterial ribosomal protein bS6 family.</text>
</comment>
<evidence type="ECO:0000256" key="3">
    <source>
        <dbReference type="ARBA" id="ARBA00035365"/>
    </source>
</evidence>